<accession>A0ABY0V0J3</accession>
<protein>
    <submittedName>
        <fullName evidence="1">Uncharacterized protein</fullName>
    </submittedName>
</protein>
<reference evidence="1 2" key="1">
    <citation type="submission" date="2016-10" db="EMBL/GenBank/DDBJ databases">
        <authorList>
            <person name="Varghese N."/>
            <person name="Submissions S."/>
        </authorList>
    </citation>
    <scope>NUCLEOTIDE SEQUENCE [LARGE SCALE GENOMIC DNA]</scope>
    <source>
        <strain evidence="1 2">MAR_2009_60</strain>
    </source>
</reference>
<evidence type="ECO:0000313" key="1">
    <source>
        <dbReference type="EMBL" id="SDT46916.1"/>
    </source>
</evidence>
<keyword evidence="2" id="KW-1185">Reference proteome</keyword>
<dbReference type="EMBL" id="LT629754">
    <property type="protein sequence ID" value="SDT46916.1"/>
    <property type="molecule type" value="Genomic_DNA"/>
</dbReference>
<proteinExistence type="predicted"/>
<sequence length="64" mass="7282">MNKAEQLIDKVFRLAQNPDFIKVAVEMAKQTGTTAKEWNANKTDILLFFASKTISNGLDKNFNY</sequence>
<dbReference type="GeneID" id="90593724"/>
<name>A0ABY0V0J3_9FLAO</name>
<evidence type="ECO:0000313" key="2">
    <source>
        <dbReference type="Proteomes" id="UP000199574"/>
    </source>
</evidence>
<organism evidence="1 2">
    <name type="scientific">Maribacter dokdonensis</name>
    <dbReference type="NCBI Taxonomy" id="320912"/>
    <lineage>
        <taxon>Bacteria</taxon>
        <taxon>Pseudomonadati</taxon>
        <taxon>Bacteroidota</taxon>
        <taxon>Flavobacteriia</taxon>
        <taxon>Flavobacteriales</taxon>
        <taxon>Flavobacteriaceae</taxon>
        <taxon>Maribacter</taxon>
    </lineage>
</organism>
<dbReference type="RefSeq" id="WP_091608765.1">
    <property type="nucleotide sequence ID" value="NZ_LT629754.1"/>
</dbReference>
<dbReference type="Proteomes" id="UP000199574">
    <property type="component" value="Chromosome I"/>
</dbReference>
<gene>
    <name evidence="1" type="ORF">SAMN05192545_3914</name>
</gene>